<keyword evidence="3" id="KW-0227">DNA damage</keyword>
<gene>
    <name evidence="9" type="ORF">FB558_1904</name>
</gene>
<evidence type="ECO:0000256" key="7">
    <source>
        <dbReference type="ARBA" id="ARBA00023239"/>
    </source>
</evidence>
<organism evidence="9 10">
    <name type="scientific">Pseudonocardia kunmingensis</name>
    <dbReference type="NCBI Taxonomy" id="630975"/>
    <lineage>
        <taxon>Bacteria</taxon>
        <taxon>Bacillati</taxon>
        <taxon>Actinomycetota</taxon>
        <taxon>Actinomycetes</taxon>
        <taxon>Pseudonocardiales</taxon>
        <taxon>Pseudonocardiaceae</taxon>
        <taxon>Pseudonocardia</taxon>
    </lineage>
</organism>
<dbReference type="Pfam" id="PF02586">
    <property type="entry name" value="SRAP"/>
    <property type="match status" value="1"/>
</dbReference>
<evidence type="ECO:0000256" key="1">
    <source>
        <dbReference type="ARBA" id="ARBA00008136"/>
    </source>
</evidence>
<evidence type="ECO:0000256" key="8">
    <source>
        <dbReference type="RuleBase" id="RU364100"/>
    </source>
</evidence>
<evidence type="ECO:0000256" key="6">
    <source>
        <dbReference type="ARBA" id="ARBA00023125"/>
    </source>
</evidence>
<dbReference type="GO" id="GO:0008233">
    <property type="term" value="F:peptidase activity"/>
    <property type="evidence" value="ECO:0007669"/>
    <property type="project" value="UniProtKB-KW"/>
</dbReference>
<dbReference type="GO" id="GO:0106300">
    <property type="term" value="P:protein-DNA covalent cross-linking repair"/>
    <property type="evidence" value="ECO:0007669"/>
    <property type="project" value="InterPro"/>
</dbReference>
<dbReference type="Gene3D" id="3.90.1680.10">
    <property type="entry name" value="SOS response associated peptidase-like"/>
    <property type="match status" value="1"/>
</dbReference>
<dbReference type="EC" id="3.4.-.-" evidence="8"/>
<keyword evidence="4 8" id="KW-0378">Hydrolase</keyword>
<dbReference type="EMBL" id="VFPA01000001">
    <property type="protein sequence ID" value="TQM15122.1"/>
    <property type="molecule type" value="Genomic_DNA"/>
</dbReference>
<dbReference type="PANTHER" id="PTHR13604">
    <property type="entry name" value="DC12-RELATED"/>
    <property type="match status" value="1"/>
</dbReference>
<dbReference type="RefSeq" id="WP_142050441.1">
    <property type="nucleotide sequence ID" value="NZ_VFPA01000001.1"/>
</dbReference>
<dbReference type="GO" id="GO:0006508">
    <property type="term" value="P:proteolysis"/>
    <property type="evidence" value="ECO:0007669"/>
    <property type="project" value="UniProtKB-KW"/>
</dbReference>
<dbReference type="InterPro" id="IPR036590">
    <property type="entry name" value="SRAP-like"/>
</dbReference>
<dbReference type="InterPro" id="IPR003738">
    <property type="entry name" value="SRAP"/>
</dbReference>
<comment type="caution">
    <text evidence="9">The sequence shown here is derived from an EMBL/GenBank/DDBJ whole genome shotgun (WGS) entry which is preliminary data.</text>
</comment>
<evidence type="ECO:0000256" key="4">
    <source>
        <dbReference type="ARBA" id="ARBA00022801"/>
    </source>
</evidence>
<evidence type="ECO:0000313" key="10">
    <source>
        <dbReference type="Proteomes" id="UP000315677"/>
    </source>
</evidence>
<accession>A0A543E0M6</accession>
<proteinExistence type="inferred from homology"/>
<keyword evidence="7" id="KW-0456">Lyase</keyword>
<dbReference type="Proteomes" id="UP000315677">
    <property type="component" value="Unassembled WGS sequence"/>
</dbReference>
<evidence type="ECO:0000256" key="3">
    <source>
        <dbReference type="ARBA" id="ARBA00022763"/>
    </source>
</evidence>
<keyword evidence="6" id="KW-0238">DNA-binding</keyword>
<sequence length="264" mass="29124">MCGRYASIKAPADLSDEFRAVDATDGAAQADYNVAPTKQIITVVERHPRDAEGTPDPDRTERTLRMVRWGLVPSWAKDPKAGARMINARSESVATKPAFRRAFSSRRCLIPADGWFEWQRGPEHKQPYYTHYADGSSLAMAGLWEFWKPKDDPDGEYPNGLVTATVLTTEAVGPLAQIHDRMPLVLPPSAWEAWLDPDRGADDDAVASLITPPSLDLIGRLELRPVSPLVNSVRNNGAQLLEELPPEEVREPVQLDLLAGPNPS</sequence>
<evidence type="ECO:0000256" key="2">
    <source>
        <dbReference type="ARBA" id="ARBA00022670"/>
    </source>
</evidence>
<evidence type="ECO:0000256" key="5">
    <source>
        <dbReference type="ARBA" id="ARBA00023124"/>
    </source>
</evidence>
<dbReference type="GO" id="GO:0003697">
    <property type="term" value="F:single-stranded DNA binding"/>
    <property type="evidence" value="ECO:0007669"/>
    <property type="project" value="InterPro"/>
</dbReference>
<dbReference type="AlphaFoldDB" id="A0A543E0M6"/>
<keyword evidence="5" id="KW-0190">Covalent protein-DNA linkage</keyword>
<dbReference type="GO" id="GO:0016829">
    <property type="term" value="F:lyase activity"/>
    <property type="evidence" value="ECO:0007669"/>
    <property type="project" value="UniProtKB-KW"/>
</dbReference>
<protein>
    <recommendedName>
        <fullName evidence="8">Abasic site processing protein</fullName>
        <ecNumber evidence="8">3.4.-.-</ecNumber>
    </recommendedName>
</protein>
<dbReference type="OrthoDB" id="9782620at2"/>
<evidence type="ECO:0000313" key="9">
    <source>
        <dbReference type="EMBL" id="TQM15122.1"/>
    </source>
</evidence>
<dbReference type="PANTHER" id="PTHR13604:SF0">
    <property type="entry name" value="ABASIC SITE PROCESSING PROTEIN HMCES"/>
    <property type="match status" value="1"/>
</dbReference>
<name>A0A543E0M6_9PSEU</name>
<keyword evidence="10" id="KW-1185">Reference proteome</keyword>
<keyword evidence="2 8" id="KW-0645">Protease</keyword>
<dbReference type="SUPFAM" id="SSF143081">
    <property type="entry name" value="BB1717-like"/>
    <property type="match status" value="1"/>
</dbReference>
<reference evidence="9 10" key="1">
    <citation type="submission" date="2019-06" db="EMBL/GenBank/DDBJ databases">
        <title>Sequencing the genomes of 1000 actinobacteria strains.</title>
        <authorList>
            <person name="Klenk H.-P."/>
        </authorList>
    </citation>
    <scope>NUCLEOTIDE SEQUENCE [LARGE SCALE GENOMIC DNA]</scope>
    <source>
        <strain evidence="9 10">DSM 45301</strain>
    </source>
</reference>
<comment type="similarity">
    <text evidence="1 8">Belongs to the SOS response-associated peptidase family.</text>
</comment>